<protein>
    <submittedName>
        <fullName evidence="1">Uncharacterized protein</fullName>
    </submittedName>
</protein>
<dbReference type="Proteomes" id="UP000003327">
    <property type="component" value="Unassembled WGS sequence"/>
</dbReference>
<name>C9MNW6_9BACT</name>
<dbReference type="HOGENOM" id="CLU_3237922_0_0_10"/>
<dbReference type="EMBL" id="ACVA01000031">
    <property type="protein sequence ID" value="EEX18769.1"/>
    <property type="molecule type" value="Genomic_DNA"/>
</dbReference>
<proteinExistence type="predicted"/>
<gene>
    <name evidence="1" type="ORF">HMPREF0973_01304</name>
</gene>
<evidence type="ECO:0000313" key="1">
    <source>
        <dbReference type="EMBL" id="EEX18769.1"/>
    </source>
</evidence>
<organism evidence="1 2">
    <name type="scientific">Prevotella veroralis F0319</name>
    <dbReference type="NCBI Taxonomy" id="649761"/>
    <lineage>
        <taxon>Bacteria</taxon>
        <taxon>Pseudomonadati</taxon>
        <taxon>Bacteroidota</taxon>
        <taxon>Bacteroidia</taxon>
        <taxon>Bacteroidales</taxon>
        <taxon>Prevotellaceae</taxon>
        <taxon>Prevotella</taxon>
    </lineage>
</organism>
<keyword evidence="2" id="KW-1185">Reference proteome</keyword>
<reference evidence="1 2" key="1">
    <citation type="submission" date="2009-09" db="EMBL/GenBank/DDBJ databases">
        <authorList>
            <person name="Weinstock G."/>
            <person name="Sodergren E."/>
            <person name="Clifton S."/>
            <person name="Fulton L."/>
            <person name="Fulton B."/>
            <person name="Courtney L."/>
            <person name="Fronick C."/>
            <person name="Harrison M."/>
            <person name="Strong C."/>
            <person name="Farmer C."/>
            <person name="Delahaunty K."/>
            <person name="Markovic C."/>
            <person name="Hall O."/>
            <person name="Minx P."/>
            <person name="Tomlinson C."/>
            <person name="Mitreva M."/>
            <person name="Nelson J."/>
            <person name="Hou S."/>
            <person name="Wollam A."/>
            <person name="Pepin K.H."/>
            <person name="Johnson M."/>
            <person name="Bhonagiri V."/>
            <person name="Nash W.E."/>
            <person name="Warren W."/>
            <person name="Chinwalla A."/>
            <person name="Mardis E.R."/>
            <person name="Wilson R.K."/>
        </authorList>
    </citation>
    <scope>NUCLEOTIDE SEQUENCE [LARGE SCALE GENOMIC DNA]</scope>
    <source>
        <strain evidence="1 2">F0319</strain>
    </source>
</reference>
<sequence length="43" mass="4967">MVVLSLFIPYGFMAVPRSSCLVFVLLDSPEISYFIFYYGCCQF</sequence>
<accession>C9MNW6</accession>
<dbReference type="STRING" id="649761.HMPREF0973_01304"/>
<dbReference type="AlphaFoldDB" id="C9MNW6"/>
<comment type="caution">
    <text evidence="1">The sequence shown here is derived from an EMBL/GenBank/DDBJ whole genome shotgun (WGS) entry which is preliminary data.</text>
</comment>
<evidence type="ECO:0000313" key="2">
    <source>
        <dbReference type="Proteomes" id="UP000003327"/>
    </source>
</evidence>